<dbReference type="InterPro" id="IPR036241">
    <property type="entry name" value="NSFL1C_SEP_dom_sf"/>
</dbReference>
<dbReference type="InterPro" id="IPR001012">
    <property type="entry name" value="UBX_dom"/>
</dbReference>
<keyword evidence="6" id="KW-1185">Reference proteome</keyword>
<dbReference type="GO" id="GO:0061025">
    <property type="term" value="P:membrane fusion"/>
    <property type="evidence" value="ECO:0007669"/>
    <property type="project" value="TreeGrafter"/>
</dbReference>
<evidence type="ECO:0000256" key="1">
    <source>
        <dbReference type="ARBA" id="ARBA00022786"/>
    </source>
</evidence>
<dbReference type="SUPFAM" id="SSF102848">
    <property type="entry name" value="NSFL1 (p97 ATPase) cofactor p47, SEP domain"/>
    <property type="match status" value="1"/>
</dbReference>
<evidence type="ECO:0000259" key="3">
    <source>
        <dbReference type="PROSITE" id="PS50033"/>
    </source>
</evidence>
<dbReference type="SUPFAM" id="SSF54236">
    <property type="entry name" value="Ubiquitin-like"/>
    <property type="match status" value="1"/>
</dbReference>
<reference evidence="5" key="1">
    <citation type="journal article" date="2020" name="Stud. Mycol.">
        <title>101 Dothideomycetes genomes: a test case for predicting lifestyles and emergence of pathogens.</title>
        <authorList>
            <person name="Haridas S."/>
            <person name="Albert R."/>
            <person name="Binder M."/>
            <person name="Bloem J."/>
            <person name="Labutti K."/>
            <person name="Salamov A."/>
            <person name="Andreopoulos B."/>
            <person name="Baker S."/>
            <person name="Barry K."/>
            <person name="Bills G."/>
            <person name="Bluhm B."/>
            <person name="Cannon C."/>
            <person name="Castanera R."/>
            <person name="Culley D."/>
            <person name="Daum C."/>
            <person name="Ezra D."/>
            <person name="Gonzalez J."/>
            <person name="Henrissat B."/>
            <person name="Kuo A."/>
            <person name="Liang C."/>
            <person name="Lipzen A."/>
            <person name="Lutzoni F."/>
            <person name="Magnuson J."/>
            <person name="Mondo S."/>
            <person name="Nolan M."/>
            <person name="Ohm R."/>
            <person name="Pangilinan J."/>
            <person name="Park H.-J."/>
            <person name="Ramirez L."/>
            <person name="Alfaro M."/>
            <person name="Sun H."/>
            <person name="Tritt A."/>
            <person name="Yoshinaga Y."/>
            <person name="Zwiers L.-H."/>
            <person name="Turgeon B."/>
            <person name="Goodwin S."/>
            <person name="Spatafora J."/>
            <person name="Crous P."/>
            <person name="Grigoriev I."/>
        </authorList>
    </citation>
    <scope>NUCLEOTIDE SEQUENCE</scope>
    <source>
        <strain evidence="5">CBS 133067</strain>
    </source>
</reference>
<keyword evidence="1" id="KW-0833">Ubl conjugation pathway</keyword>
<feature type="domain" description="SEP" evidence="4">
    <location>
        <begin position="209"/>
        <end position="274"/>
    </location>
</feature>
<feature type="compositionally biased region" description="Basic and acidic residues" evidence="2">
    <location>
        <begin position="101"/>
        <end position="119"/>
    </location>
</feature>
<dbReference type="GO" id="GO:0043161">
    <property type="term" value="P:proteasome-mediated ubiquitin-dependent protein catabolic process"/>
    <property type="evidence" value="ECO:0007669"/>
    <property type="project" value="TreeGrafter"/>
</dbReference>
<gene>
    <name evidence="5" type="ORF">NA57DRAFT_60430</name>
</gene>
<feature type="region of interest" description="Disordered" evidence="2">
    <location>
        <begin position="26"/>
        <end position="213"/>
    </location>
</feature>
<dbReference type="AlphaFoldDB" id="A0A9P4I8J2"/>
<dbReference type="CDD" id="cd14273">
    <property type="entry name" value="UBA_TAP-C_like"/>
    <property type="match status" value="1"/>
</dbReference>
<dbReference type="Gene3D" id="3.30.420.210">
    <property type="entry name" value="SEP domain"/>
    <property type="match status" value="1"/>
</dbReference>
<dbReference type="GO" id="GO:0007030">
    <property type="term" value="P:Golgi organization"/>
    <property type="evidence" value="ECO:0007669"/>
    <property type="project" value="TreeGrafter"/>
</dbReference>
<dbReference type="PANTHER" id="PTHR23333">
    <property type="entry name" value="UBX DOMAIN CONTAINING PROTEIN"/>
    <property type="match status" value="1"/>
</dbReference>
<dbReference type="PROSITE" id="PS50033">
    <property type="entry name" value="UBX"/>
    <property type="match status" value="1"/>
</dbReference>
<evidence type="ECO:0000259" key="4">
    <source>
        <dbReference type="PROSITE" id="PS51399"/>
    </source>
</evidence>
<dbReference type="GO" id="GO:0031468">
    <property type="term" value="P:nuclear membrane reassembly"/>
    <property type="evidence" value="ECO:0007669"/>
    <property type="project" value="TreeGrafter"/>
</dbReference>
<name>A0A9P4I8J2_9PEZI</name>
<dbReference type="Pfam" id="PF00789">
    <property type="entry name" value="UBX"/>
    <property type="match status" value="1"/>
</dbReference>
<dbReference type="Gene3D" id="3.10.20.90">
    <property type="entry name" value="Phosphatidylinositol 3-kinase Catalytic Subunit, Chain A, domain 1"/>
    <property type="match status" value="1"/>
</dbReference>
<comment type="caution">
    <text evidence="5">The sequence shown here is derived from an EMBL/GenBank/DDBJ whole genome shotgun (WGS) entry which is preliminary data.</text>
</comment>
<dbReference type="InterPro" id="IPR029071">
    <property type="entry name" value="Ubiquitin-like_domsf"/>
</dbReference>
<dbReference type="OrthoDB" id="25887at2759"/>
<protein>
    <submittedName>
        <fullName evidence="5">SEP-domain-containing protein</fullName>
    </submittedName>
</protein>
<dbReference type="GO" id="GO:0005634">
    <property type="term" value="C:nucleus"/>
    <property type="evidence" value="ECO:0007669"/>
    <property type="project" value="TreeGrafter"/>
</dbReference>
<dbReference type="Proteomes" id="UP000799772">
    <property type="component" value="Unassembled WGS sequence"/>
</dbReference>
<dbReference type="FunFam" id="3.10.20.90:FF:000179">
    <property type="entry name" value="Plant UBX domain-containing protein 4"/>
    <property type="match status" value="1"/>
</dbReference>
<dbReference type="PANTHER" id="PTHR23333:SF20">
    <property type="entry name" value="NSFL1 COFACTOR P47"/>
    <property type="match status" value="1"/>
</dbReference>
<proteinExistence type="predicted"/>
<organism evidence="5 6">
    <name type="scientific">Rhizodiscina lignyota</name>
    <dbReference type="NCBI Taxonomy" id="1504668"/>
    <lineage>
        <taxon>Eukaryota</taxon>
        <taxon>Fungi</taxon>
        <taxon>Dikarya</taxon>
        <taxon>Ascomycota</taxon>
        <taxon>Pezizomycotina</taxon>
        <taxon>Dothideomycetes</taxon>
        <taxon>Pleosporomycetidae</taxon>
        <taxon>Aulographales</taxon>
        <taxon>Rhizodiscinaceae</taxon>
        <taxon>Rhizodiscina</taxon>
    </lineage>
</organism>
<feature type="compositionally biased region" description="Low complexity" evidence="2">
    <location>
        <begin position="79"/>
        <end position="96"/>
    </location>
</feature>
<dbReference type="GO" id="GO:0043130">
    <property type="term" value="F:ubiquitin binding"/>
    <property type="evidence" value="ECO:0007669"/>
    <property type="project" value="TreeGrafter"/>
</dbReference>
<dbReference type="GO" id="GO:0000045">
    <property type="term" value="P:autophagosome assembly"/>
    <property type="evidence" value="ECO:0007669"/>
    <property type="project" value="TreeGrafter"/>
</dbReference>
<feature type="region of interest" description="Disordered" evidence="2">
    <location>
        <begin position="267"/>
        <end position="326"/>
    </location>
</feature>
<dbReference type="FunFam" id="3.30.420.210:FF:000002">
    <property type="entry name" value="UBX domain-containing protein 1"/>
    <property type="match status" value="1"/>
</dbReference>
<dbReference type="InterPro" id="IPR012989">
    <property type="entry name" value="SEP_domain"/>
</dbReference>
<evidence type="ECO:0000256" key="2">
    <source>
        <dbReference type="SAM" id="MobiDB-lite"/>
    </source>
</evidence>
<feature type="compositionally biased region" description="Acidic residues" evidence="2">
    <location>
        <begin position="29"/>
        <end position="45"/>
    </location>
</feature>
<dbReference type="SMART" id="SM00166">
    <property type="entry name" value="UBX"/>
    <property type="match status" value="1"/>
</dbReference>
<evidence type="ECO:0000313" key="6">
    <source>
        <dbReference type="Proteomes" id="UP000799772"/>
    </source>
</evidence>
<dbReference type="CDD" id="cd01770">
    <property type="entry name" value="UBX_UBXN2"/>
    <property type="match status" value="1"/>
</dbReference>
<accession>A0A9P4I8J2</accession>
<dbReference type="Pfam" id="PF14555">
    <property type="entry name" value="UBA_4"/>
    <property type="match status" value="1"/>
</dbReference>
<feature type="compositionally biased region" description="Gly residues" evidence="2">
    <location>
        <begin position="57"/>
        <end position="68"/>
    </location>
</feature>
<dbReference type="GO" id="GO:0005829">
    <property type="term" value="C:cytosol"/>
    <property type="evidence" value="ECO:0007669"/>
    <property type="project" value="TreeGrafter"/>
</dbReference>
<dbReference type="Pfam" id="PF08059">
    <property type="entry name" value="SEP"/>
    <property type="match status" value="1"/>
</dbReference>
<dbReference type="EMBL" id="ML978134">
    <property type="protein sequence ID" value="KAF2094384.1"/>
    <property type="molecule type" value="Genomic_DNA"/>
</dbReference>
<evidence type="ECO:0000313" key="5">
    <source>
        <dbReference type="EMBL" id="KAF2094384.1"/>
    </source>
</evidence>
<sequence length="407" mass="43884">MQVIRPFLEQAEWNLQTALENYFTATAEEQNDSEYDPNAEPDFEDAPQVPASSAQQGIGGGRTLGGEGVESRYVPGQPPAASSSSSRQPASRAPQRGGMRTLRDLQRSGDDSGHGHAHDEDDEDEKDQDLFAGGEKSGLAVQNPRSSDDQVNDIIKRAQRNAPRPGGEDDTGPPRPTRFTGRGQTLGGDDEPSTVIEPSQPTSSNPPPRVHRDLHLWRDGFSVDDGPLFRFDDPANAATLEMINRGRAPLDLLNVQQGQEVDLQVHPHRDEDYKPPKKKYQPFSGKGQRLGSPVPAVEGVASSSSSTAPAPATTSAAAQPPQAQIDESAPIVTLQIRLGDGTSLRSRFNTTHTIGDVYGFVDAASTASQRPYVLMTTFPSKELSDKSAVLGDLAEFKRGGTLVQKWT</sequence>
<feature type="domain" description="UBX" evidence="3">
    <location>
        <begin position="327"/>
        <end position="393"/>
    </location>
</feature>
<dbReference type="SMART" id="SM00553">
    <property type="entry name" value="SEP"/>
    <property type="match status" value="1"/>
</dbReference>
<dbReference type="PROSITE" id="PS51399">
    <property type="entry name" value="SEP"/>
    <property type="match status" value="1"/>
</dbReference>
<feature type="compositionally biased region" description="Low complexity" evidence="2">
    <location>
        <begin position="301"/>
        <end position="324"/>
    </location>
</feature>